<protein>
    <recommendedName>
        <fullName evidence="3">Alginate lyase 2 domain-containing protein</fullName>
    </recommendedName>
</protein>
<dbReference type="RefSeq" id="WP_163673425.1">
    <property type="nucleotide sequence ID" value="NZ_AP022570.1"/>
</dbReference>
<dbReference type="EMBL" id="AP022570">
    <property type="protein sequence ID" value="BBX50944.1"/>
    <property type="molecule type" value="Genomic_DNA"/>
</dbReference>
<gene>
    <name evidence="1" type="ORF">MPOR_19700</name>
</gene>
<dbReference type="KEGG" id="mpof:MPOR_19700"/>
<proteinExistence type="predicted"/>
<accession>A0A6N4V8J1</accession>
<name>A0A6N4V8J1_9MYCO</name>
<evidence type="ECO:0000313" key="1">
    <source>
        <dbReference type="EMBL" id="BBX50944.1"/>
    </source>
</evidence>
<dbReference type="InterPro" id="IPR025975">
    <property type="entry name" value="Polysacc_lyase"/>
</dbReference>
<dbReference type="Proteomes" id="UP000466785">
    <property type="component" value="Chromosome"/>
</dbReference>
<reference evidence="1 2" key="1">
    <citation type="journal article" date="2019" name="Emerg. Microbes Infect.">
        <title>Comprehensive subspecies identification of 175 nontuberculous mycobacteria species based on 7547 genomic profiles.</title>
        <authorList>
            <person name="Matsumoto Y."/>
            <person name="Kinjo T."/>
            <person name="Motooka D."/>
            <person name="Nabeya D."/>
            <person name="Jung N."/>
            <person name="Uechi K."/>
            <person name="Horii T."/>
            <person name="Iida T."/>
            <person name="Fujita J."/>
            <person name="Nakamura S."/>
        </authorList>
    </citation>
    <scope>NUCLEOTIDE SEQUENCE [LARGE SCALE GENOMIC DNA]</scope>
    <source>
        <strain evidence="1 2">JCM 12603</strain>
    </source>
</reference>
<evidence type="ECO:0008006" key="3">
    <source>
        <dbReference type="Google" id="ProtNLM"/>
    </source>
</evidence>
<organism evidence="1 2">
    <name type="scientific">Mycolicibacterium poriferae</name>
    <dbReference type="NCBI Taxonomy" id="39694"/>
    <lineage>
        <taxon>Bacteria</taxon>
        <taxon>Bacillati</taxon>
        <taxon>Actinomycetota</taxon>
        <taxon>Actinomycetes</taxon>
        <taxon>Mycobacteriales</taxon>
        <taxon>Mycobacteriaceae</taxon>
        <taxon>Mycolicibacterium</taxon>
    </lineage>
</organism>
<dbReference type="Gene3D" id="2.60.120.200">
    <property type="match status" value="1"/>
</dbReference>
<evidence type="ECO:0000313" key="2">
    <source>
        <dbReference type="Proteomes" id="UP000466785"/>
    </source>
</evidence>
<dbReference type="AlphaFoldDB" id="A0A6N4V8J1"/>
<sequence>MAVGLIANPIELSEGDLGYPLSGYNLNAVDYVTVDSRRMRVQAVEEKHAFSIAAKDTYRFETRKNDFGWSGDKKSNNRRSELIANDARYYSGEVLWSSFSFVVGPKHVPFDNGKSSHNQITQWHSVDGDDEGRAPVFDIQLNGGDLLVVTRSDAKGPATWDVHYRQPRPSDGAQHSVVVAGLLGRRGHLDVWLDGNQIVNVDTPIGYYEDDGGQRALAYPHWGLYQDNVDHPAIIYHSNIEWGLANLSDRINHPKNVNKPSGGWS</sequence>
<keyword evidence="2" id="KW-1185">Reference proteome</keyword>
<dbReference type="Pfam" id="PF14099">
    <property type="entry name" value="Polysacc_lyase"/>
    <property type="match status" value="1"/>
</dbReference>